<evidence type="ECO:0000256" key="3">
    <source>
        <dbReference type="ARBA" id="ARBA00022574"/>
    </source>
</evidence>
<dbReference type="OrthoDB" id="10260567at2759"/>
<dbReference type="Pfam" id="PF25768">
    <property type="entry name" value="TPR_IFT121"/>
    <property type="match status" value="1"/>
</dbReference>
<dbReference type="GO" id="GO:0005929">
    <property type="term" value="C:cilium"/>
    <property type="evidence" value="ECO:0007669"/>
    <property type="project" value="TreeGrafter"/>
</dbReference>
<reference evidence="11" key="1">
    <citation type="submission" date="2023-01" db="EMBL/GenBank/DDBJ databases">
        <title>Genome assembly of the deep-sea coral Lophelia pertusa.</title>
        <authorList>
            <person name="Herrera S."/>
            <person name="Cordes E."/>
        </authorList>
    </citation>
    <scope>NUCLEOTIDE SEQUENCE</scope>
    <source>
        <strain evidence="11">USNM1676648</strain>
        <tissue evidence="11">Polyp</tissue>
    </source>
</reference>
<dbReference type="InterPro" id="IPR040379">
    <property type="entry name" value="WDR19/dyf-2"/>
</dbReference>
<dbReference type="Pfam" id="PF23145">
    <property type="entry name" value="Zf_2nd_IFT121"/>
    <property type="match status" value="1"/>
</dbReference>
<comment type="subcellular location">
    <subcellularLocation>
        <location evidence="1">Cytoplasm</location>
        <location evidence="1">Cytoskeleton</location>
        <location evidence="1">Cilium basal body</location>
    </subcellularLocation>
</comment>
<feature type="domain" description="IFT121-like zinc finger" evidence="9">
    <location>
        <begin position="80"/>
        <end position="122"/>
    </location>
</feature>
<keyword evidence="12" id="KW-1185">Reference proteome</keyword>
<keyword evidence="6" id="KW-0969">Cilium</keyword>
<organism evidence="11 12">
    <name type="scientific">Desmophyllum pertusum</name>
    <dbReference type="NCBI Taxonomy" id="174260"/>
    <lineage>
        <taxon>Eukaryota</taxon>
        <taxon>Metazoa</taxon>
        <taxon>Cnidaria</taxon>
        <taxon>Anthozoa</taxon>
        <taxon>Hexacorallia</taxon>
        <taxon>Scleractinia</taxon>
        <taxon>Caryophylliina</taxon>
        <taxon>Caryophylliidae</taxon>
        <taxon>Desmophyllum</taxon>
    </lineage>
</organism>
<evidence type="ECO:0000256" key="8">
    <source>
        <dbReference type="ARBA" id="ARBA00023273"/>
    </source>
</evidence>
<evidence type="ECO:0000313" key="11">
    <source>
        <dbReference type="EMBL" id="KAJ7388527.1"/>
    </source>
</evidence>
<dbReference type="PANTHER" id="PTHR14920:SF3">
    <property type="entry name" value="WD REPEAT-CONTAINING PROTEIN 35-LIKE PROTEIN"/>
    <property type="match status" value="1"/>
</dbReference>
<evidence type="ECO:0000256" key="7">
    <source>
        <dbReference type="ARBA" id="ARBA00023212"/>
    </source>
</evidence>
<evidence type="ECO:0000259" key="9">
    <source>
        <dbReference type="Pfam" id="PF23145"/>
    </source>
</evidence>
<dbReference type="GO" id="GO:0060271">
    <property type="term" value="P:cilium assembly"/>
    <property type="evidence" value="ECO:0007669"/>
    <property type="project" value="TreeGrafter"/>
</dbReference>
<name>A0A9X0D5X2_9CNID</name>
<evidence type="ECO:0000256" key="1">
    <source>
        <dbReference type="ARBA" id="ARBA00004120"/>
    </source>
</evidence>
<dbReference type="GO" id="GO:0035721">
    <property type="term" value="P:intraciliary retrograde transport"/>
    <property type="evidence" value="ECO:0007669"/>
    <property type="project" value="InterPro"/>
</dbReference>
<gene>
    <name evidence="11" type="primary">WDR35_2</name>
    <name evidence="11" type="ORF">OS493_037044</name>
</gene>
<keyword evidence="2" id="KW-0963">Cytoplasm</keyword>
<dbReference type="InterPro" id="IPR057979">
    <property type="entry name" value="TPR_IFT121"/>
</dbReference>
<evidence type="ECO:0000256" key="6">
    <source>
        <dbReference type="ARBA" id="ARBA00023069"/>
    </source>
</evidence>
<dbReference type="EMBL" id="MU825462">
    <property type="protein sequence ID" value="KAJ7388527.1"/>
    <property type="molecule type" value="Genomic_DNA"/>
</dbReference>
<sequence length="122" mass="13928">MKTALRLCDYEDVLDPAFIKLESVESLSQEQKNAYEELALEIFTKHSPKILAVTRPNAPAARLMIPDWSQVCPNCDTKFPTCIVTGRPLMDYQFWMCGTCKHRAYEQEINALNHCPLCHAPI</sequence>
<protein>
    <submittedName>
        <fullName evidence="11">WD repeat-containing protein 35</fullName>
    </submittedName>
</protein>
<keyword evidence="3" id="KW-0853">WD repeat</keyword>
<dbReference type="AlphaFoldDB" id="A0A9X0D5X2"/>
<evidence type="ECO:0000256" key="2">
    <source>
        <dbReference type="ARBA" id="ARBA00022490"/>
    </source>
</evidence>
<proteinExistence type="predicted"/>
<evidence type="ECO:0000256" key="4">
    <source>
        <dbReference type="ARBA" id="ARBA00022737"/>
    </source>
</evidence>
<keyword evidence="4" id="KW-0677">Repeat</keyword>
<dbReference type="InterPro" id="IPR056170">
    <property type="entry name" value="Znf_IFT121-like"/>
</dbReference>
<dbReference type="GO" id="GO:0030991">
    <property type="term" value="C:intraciliary transport particle A"/>
    <property type="evidence" value="ECO:0007669"/>
    <property type="project" value="TreeGrafter"/>
</dbReference>
<keyword evidence="5" id="KW-0970">Cilium biogenesis/degradation</keyword>
<dbReference type="PANTHER" id="PTHR14920">
    <property type="entry name" value="OSMOTIC AVOIDANCE ABNORMAL PROTEIN 1/WD REPEAT MEMBRANE PROTEIN"/>
    <property type="match status" value="1"/>
</dbReference>
<keyword evidence="7" id="KW-0206">Cytoskeleton</keyword>
<evidence type="ECO:0000256" key="5">
    <source>
        <dbReference type="ARBA" id="ARBA00022794"/>
    </source>
</evidence>
<accession>A0A9X0D5X2</accession>
<keyword evidence="8" id="KW-0966">Cell projection</keyword>
<evidence type="ECO:0000313" key="12">
    <source>
        <dbReference type="Proteomes" id="UP001163046"/>
    </source>
</evidence>
<evidence type="ECO:0000259" key="10">
    <source>
        <dbReference type="Pfam" id="PF25768"/>
    </source>
</evidence>
<feature type="domain" description="IFT121-like TPR repeats" evidence="10">
    <location>
        <begin position="17"/>
        <end position="49"/>
    </location>
</feature>
<dbReference type="Proteomes" id="UP001163046">
    <property type="component" value="Unassembled WGS sequence"/>
</dbReference>
<comment type="caution">
    <text evidence="11">The sequence shown here is derived from an EMBL/GenBank/DDBJ whole genome shotgun (WGS) entry which is preliminary data.</text>
</comment>